<protein>
    <submittedName>
        <fullName evidence="1">Uncharacterized protein</fullName>
    </submittedName>
</protein>
<keyword evidence="2" id="KW-1185">Reference proteome</keyword>
<proteinExistence type="predicted"/>
<reference evidence="2" key="1">
    <citation type="journal article" date="2024" name="Proc. Natl. Acad. Sci. U.S.A.">
        <title>Extraordinary preservation of gene collinearity over three hundred million years revealed in homosporous lycophytes.</title>
        <authorList>
            <person name="Li C."/>
            <person name="Wickell D."/>
            <person name="Kuo L.Y."/>
            <person name="Chen X."/>
            <person name="Nie B."/>
            <person name="Liao X."/>
            <person name="Peng D."/>
            <person name="Ji J."/>
            <person name="Jenkins J."/>
            <person name="Williams M."/>
            <person name="Shu S."/>
            <person name="Plott C."/>
            <person name="Barry K."/>
            <person name="Rajasekar S."/>
            <person name="Grimwood J."/>
            <person name="Han X."/>
            <person name="Sun S."/>
            <person name="Hou Z."/>
            <person name="He W."/>
            <person name="Dai G."/>
            <person name="Sun C."/>
            <person name="Schmutz J."/>
            <person name="Leebens-Mack J.H."/>
            <person name="Li F.W."/>
            <person name="Wang L."/>
        </authorList>
    </citation>
    <scope>NUCLEOTIDE SEQUENCE [LARGE SCALE GENOMIC DNA]</scope>
    <source>
        <strain evidence="2">cv. PW_Plant_1</strain>
    </source>
</reference>
<dbReference type="EMBL" id="CM055105">
    <property type="protein sequence ID" value="KAJ7531498.1"/>
    <property type="molecule type" value="Genomic_DNA"/>
</dbReference>
<comment type="caution">
    <text evidence="1">The sequence shown here is derived from an EMBL/GenBank/DDBJ whole genome shotgun (WGS) entry which is preliminary data.</text>
</comment>
<accession>A0ACC2BNY2</accession>
<evidence type="ECO:0000313" key="2">
    <source>
        <dbReference type="Proteomes" id="UP001162992"/>
    </source>
</evidence>
<evidence type="ECO:0000313" key="1">
    <source>
        <dbReference type="EMBL" id="KAJ7531498.1"/>
    </source>
</evidence>
<name>A0ACC2BNY2_DIPCM</name>
<dbReference type="Proteomes" id="UP001162992">
    <property type="component" value="Chromosome 14"/>
</dbReference>
<organism evidence="1 2">
    <name type="scientific">Diphasiastrum complanatum</name>
    <name type="common">Issler's clubmoss</name>
    <name type="synonym">Lycopodium complanatum</name>
    <dbReference type="NCBI Taxonomy" id="34168"/>
    <lineage>
        <taxon>Eukaryota</taxon>
        <taxon>Viridiplantae</taxon>
        <taxon>Streptophyta</taxon>
        <taxon>Embryophyta</taxon>
        <taxon>Tracheophyta</taxon>
        <taxon>Lycopodiopsida</taxon>
        <taxon>Lycopodiales</taxon>
        <taxon>Lycopodiaceae</taxon>
        <taxon>Lycopodioideae</taxon>
        <taxon>Diphasiastrum</taxon>
    </lineage>
</organism>
<gene>
    <name evidence="1" type="ORF">O6H91_14G046200</name>
</gene>
<sequence length="391" mass="42312">MAGGKKVVVVGGGVAGAHTAKFLQDFASVTLLDPKEYFEVPFAMLRSIVEPEFAERSLILHTEYLKKARLVVSSAKSATDTEVVTTDGEKLPYDYLVIATGSTYQGPSKRSERLQYFQSENKKLKNASTILIIGGGPVGVELAGEIVVDFPEKKVILVHAGERLLEFLGPKASNKTLSWLKSKNVEVILNEKIDVSNLSDSTTTYTTNTGRSITADTHFVAVGRKVGSSWIVGSVFKSLLDSDGRLKVDESLRLEGKTNVFAIGDVANTKEIKQGYVAGKHAELVSENIKKLIKNPSSKLTTYKRMATPMAMVSLGRSLAVGQLPFGTILGRIPGMIKSKDLFVGFTRKALGVAERKDSLSDKGYALSSYKVYAVVAILVASAAIIHQYTL</sequence>